<dbReference type="Pfam" id="PF00702">
    <property type="entry name" value="Hydrolase"/>
    <property type="match status" value="1"/>
</dbReference>
<protein>
    <submittedName>
        <fullName evidence="1">Pyrimidine 5'-nucleotidase</fullName>
    </submittedName>
</protein>
<evidence type="ECO:0000313" key="1">
    <source>
        <dbReference type="EMBL" id="HIU37350.1"/>
    </source>
</evidence>
<reference evidence="1" key="1">
    <citation type="submission" date="2020-10" db="EMBL/GenBank/DDBJ databases">
        <authorList>
            <person name="Gilroy R."/>
        </authorList>
    </citation>
    <scope>NUCLEOTIDE SEQUENCE</scope>
    <source>
        <strain evidence="1">7463</strain>
    </source>
</reference>
<dbReference type="PANTHER" id="PTHR12725:SF117">
    <property type="entry name" value="HALOACID DEHALOGENASE-LIKE HYDROLASE"/>
    <property type="match status" value="1"/>
</dbReference>
<dbReference type="InterPro" id="IPR006439">
    <property type="entry name" value="HAD-SF_hydro_IA"/>
</dbReference>
<dbReference type="Gene3D" id="3.40.50.1000">
    <property type="entry name" value="HAD superfamily/HAD-like"/>
    <property type="match status" value="1"/>
</dbReference>
<dbReference type="AlphaFoldDB" id="A0A9D1II45"/>
<dbReference type="InterPro" id="IPR010237">
    <property type="entry name" value="Pyr-5-nucltdase"/>
</dbReference>
<dbReference type="NCBIfam" id="TIGR01509">
    <property type="entry name" value="HAD-SF-IA-v3"/>
    <property type="match status" value="1"/>
</dbReference>
<name>A0A9D1II45_9BURK</name>
<dbReference type="Proteomes" id="UP000824083">
    <property type="component" value="Unassembled WGS sequence"/>
</dbReference>
<dbReference type="SFLD" id="SFLDG01132">
    <property type="entry name" value="C1.5.3:_5'-Nucleotidase_Like"/>
    <property type="match status" value="1"/>
</dbReference>
<dbReference type="SFLD" id="SFLDG01129">
    <property type="entry name" value="C1.5:_HAD__Beta-PGM__Phosphata"/>
    <property type="match status" value="1"/>
</dbReference>
<sequence length="251" mass="29040">MSSFKPCPPGGKIFTPKLWLIDMDDTLYSASAKMFHDIHILMDEYIVKKLNLPYEQANELRKAYWRRYGVTYYGLWLHHQIDPHEFLSATHQVDVSSIHTQGRMREAVNALPGKKVLFTNAPSCFAQQVLKRLHLHNCFSEQYKAEDMKVFGQWNPKPSAAMLRKVLAAHHLDPKECCLIDDNLNNLKVAKQIGLQTVLCKGWHHHGLEVIRPCLYVDAFVSHIRDLSKVLISPKSRAFKPHRPKFLNPYN</sequence>
<dbReference type="SUPFAM" id="SSF56784">
    <property type="entry name" value="HAD-like"/>
    <property type="match status" value="1"/>
</dbReference>
<proteinExistence type="predicted"/>
<evidence type="ECO:0000313" key="2">
    <source>
        <dbReference type="Proteomes" id="UP000824083"/>
    </source>
</evidence>
<comment type="caution">
    <text evidence="1">The sequence shown here is derived from an EMBL/GenBank/DDBJ whole genome shotgun (WGS) entry which is preliminary data.</text>
</comment>
<dbReference type="InterPro" id="IPR023214">
    <property type="entry name" value="HAD_sf"/>
</dbReference>
<dbReference type="PANTHER" id="PTHR12725">
    <property type="entry name" value="HALOACID DEHALOGENASE-LIKE HYDROLASE"/>
    <property type="match status" value="1"/>
</dbReference>
<accession>A0A9D1II45</accession>
<dbReference type="EMBL" id="DVMY01000063">
    <property type="protein sequence ID" value="HIU37350.1"/>
    <property type="molecule type" value="Genomic_DNA"/>
</dbReference>
<dbReference type="SFLD" id="SFLDS00003">
    <property type="entry name" value="Haloacid_Dehalogenase"/>
    <property type="match status" value="1"/>
</dbReference>
<dbReference type="InterPro" id="IPR036412">
    <property type="entry name" value="HAD-like_sf"/>
</dbReference>
<dbReference type="NCBIfam" id="TIGR01993">
    <property type="entry name" value="Pyr-5-nucltdase"/>
    <property type="match status" value="1"/>
</dbReference>
<organism evidence="1 2">
    <name type="scientific">Candidatus Aphodousia faecigallinarum</name>
    <dbReference type="NCBI Taxonomy" id="2840677"/>
    <lineage>
        <taxon>Bacteria</taxon>
        <taxon>Pseudomonadati</taxon>
        <taxon>Pseudomonadota</taxon>
        <taxon>Betaproteobacteria</taxon>
        <taxon>Burkholderiales</taxon>
        <taxon>Sutterellaceae</taxon>
        <taxon>Sutterellaceae incertae sedis</taxon>
        <taxon>Candidatus Aphodousia</taxon>
    </lineage>
</organism>
<reference evidence="1" key="2">
    <citation type="journal article" date="2021" name="PeerJ">
        <title>Extensive microbial diversity within the chicken gut microbiome revealed by metagenomics and culture.</title>
        <authorList>
            <person name="Gilroy R."/>
            <person name="Ravi A."/>
            <person name="Getino M."/>
            <person name="Pursley I."/>
            <person name="Horton D.L."/>
            <person name="Alikhan N.F."/>
            <person name="Baker D."/>
            <person name="Gharbi K."/>
            <person name="Hall N."/>
            <person name="Watson M."/>
            <person name="Adriaenssens E.M."/>
            <person name="Foster-Nyarko E."/>
            <person name="Jarju S."/>
            <person name="Secka A."/>
            <person name="Antonio M."/>
            <person name="Oren A."/>
            <person name="Chaudhuri R.R."/>
            <person name="La Ragione R."/>
            <person name="Hildebrand F."/>
            <person name="Pallen M.J."/>
        </authorList>
    </citation>
    <scope>NUCLEOTIDE SEQUENCE</scope>
    <source>
        <strain evidence="1">7463</strain>
    </source>
</reference>
<gene>
    <name evidence="1" type="ORF">IAC56_03645</name>
</gene>
<dbReference type="Gene3D" id="1.10.150.450">
    <property type="match status" value="1"/>
</dbReference>